<dbReference type="GO" id="GO:0003677">
    <property type="term" value="F:DNA binding"/>
    <property type="evidence" value="ECO:0007669"/>
    <property type="project" value="UniProtKB-KW"/>
</dbReference>
<keyword evidence="8 13" id="KW-0460">Magnesium</keyword>
<dbReference type="FunFam" id="3.30.420.10:FF:000002">
    <property type="entry name" value="Crossover junction endodeoxyribonuclease RuvC"/>
    <property type="match status" value="1"/>
</dbReference>
<comment type="caution">
    <text evidence="15">The sequence shown here is derived from an EMBL/GenBank/DDBJ whole genome shotgun (WGS) entry which is preliminary data.</text>
</comment>
<feature type="active site" evidence="13">
    <location>
        <position position="70"/>
    </location>
</feature>
<feature type="active site" evidence="13">
    <location>
        <position position="143"/>
    </location>
</feature>
<proteinExistence type="inferred from homology"/>
<organism evidence="15 16">
    <name type="scientific">Candidatus Nealsonbacteria bacterium CG11_big_fil_rev_8_21_14_0_20_35_11</name>
    <dbReference type="NCBI Taxonomy" id="1974713"/>
    <lineage>
        <taxon>Bacteria</taxon>
        <taxon>Candidatus Nealsoniibacteriota</taxon>
    </lineage>
</organism>
<dbReference type="Proteomes" id="UP000231139">
    <property type="component" value="Unassembled WGS sequence"/>
</dbReference>
<comment type="cofactor">
    <cofactor evidence="13">
        <name>Mg(2+)</name>
        <dbReference type="ChEBI" id="CHEBI:18420"/>
    </cofactor>
    <text evidence="13">Binds 2 Mg(2+) ion per subunit.</text>
</comment>
<dbReference type="PANTHER" id="PTHR30194">
    <property type="entry name" value="CROSSOVER JUNCTION ENDODEOXYRIBONUCLEASE RUVC"/>
    <property type="match status" value="1"/>
</dbReference>
<dbReference type="CDD" id="cd16962">
    <property type="entry name" value="RuvC"/>
    <property type="match status" value="1"/>
</dbReference>
<dbReference type="GO" id="GO:0000287">
    <property type="term" value="F:magnesium ion binding"/>
    <property type="evidence" value="ECO:0007669"/>
    <property type="project" value="UniProtKB-UniRule"/>
</dbReference>
<dbReference type="EC" id="3.1.21.10" evidence="13 14"/>
<evidence type="ECO:0000256" key="1">
    <source>
        <dbReference type="ARBA" id="ARBA00009518"/>
    </source>
</evidence>
<dbReference type="PANTHER" id="PTHR30194:SF3">
    <property type="entry name" value="CROSSOVER JUNCTION ENDODEOXYRIBONUCLEASE RUVC"/>
    <property type="match status" value="1"/>
</dbReference>
<dbReference type="GO" id="GO:0005737">
    <property type="term" value="C:cytoplasm"/>
    <property type="evidence" value="ECO:0007669"/>
    <property type="project" value="UniProtKB-SubCell"/>
</dbReference>
<dbReference type="HAMAP" id="MF_00034">
    <property type="entry name" value="RuvC"/>
    <property type="match status" value="1"/>
</dbReference>
<accession>A0A2H0N073</accession>
<dbReference type="GO" id="GO:0006310">
    <property type="term" value="P:DNA recombination"/>
    <property type="evidence" value="ECO:0007669"/>
    <property type="project" value="UniProtKB-UniRule"/>
</dbReference>
<dbReference type="InterPro" id="IPR020563">
    <property type="entry name" value="X-over_junc_endoDNase_Mg_BS"/>
</dbReference>
<evidence type="ECO:0000313" key="16">
    <source>
        <dbReference type="Proteomes" id="UP000231139"/>
    </source>
</evidence>
<evidence type="ECO:0000256" key="3">
    <source>
        <dbReference type="ARBA" id="ARBA00022722"/>
    </source>
</evidence>
<evidence type="ECO:0000256" key="2">
    <source>
        <dbReference type="ARBA" id="ARBA00022490"/>
    </source>
</evidence>
<evidence type="ECO:0000256" key="8">
    <source>
        <dbReference type="ARBA" id="ARBA00022842"/>
    </source>
</evidence>
<comment type="similarity">
    <text evidence="1 13">Belongs to the RuvC family.</text>
</comment>
<feature type="binding site" evidence="13">
    <location>
        <position position="143"/>
    </location>
    <ligand>
        <name>Mg(2+)</name>
        <dbReference type="ChEBI" id="CHEBI:18420"/>
        <label>1</label>
    </ligand>
</feature>
<dbReference type="PRINTS" id="PR00696">
    <property type="entry name" value="RSOLVASERUVC"/>
</dbReference>
<evidence type="ECO:0000256" key="12">
    <source>
        <dbReference type="ARBA" id="ARBA00029354"/>
    </source>
</evidence>
<dbReference type="Pfam" id="PF02075">
    <property type="entry name" value="RuvC"/>
    <property type="match status" value="1"/>
</dbReference>
<name>A0A2H0N073_9BACT</name>
<keyword evidence="11 13" id="KW-0234">DNA repair</keyword>
<reference evidence="15 16" key="1">
    <citation type="submission" date="2017-09" db="EMBL/GenBank/DDBJ databases">
        <title>Depth-based differentiation of microbial function through sediment-hosted aquifers and enrichment of novel symbionts in the deep terrestrial subsurface.</title>
        <authorList>
            <person name="Probst A.J."/>
            <person name="Ladd B."/>
            <person name="Jarett J.K."/>
            <person name="Geller-Mcgrath D.E."/>
            <person name="Sieber C.M."/>
            <person name="Emerson J.B."/>
            <person name="Anantharaman K."/>
            <person name="Thomas B.C."/>
            <person name="Malmstrom R."/>
            <person name="Stieglmeier M."/>
            <person name="Klingl A."/>
            <person name="Woyke T."/>
            <person name="Ryan C.M."/>
            <person name="Banfield J.F."/>
        </authorList>
    </citation>
    <scope>NUCLEOTIDE SEQUENCE [LARGE SCALE GENOMIC DNA]</scope>
    <source>
        <strain evidence="15">CG11_big_fil_rev_8_21_14_0_20_35_11</strain>
    </source>
</reference>
<evidence type="ECO:0000256" key="6">
    <source>
        <dbReference type="ARBA" id="ARBA00022763"/>
    </source>
</evidence>
<gene>
    <name evidence="13" type="primary">ruvC</name>
    <name evidence="15" type="ORF">COV62_01750</name>
</gene>
<comment type="subunit">
    <text evidence="13">Homodimer which binds Holliday junction (HJ) DNA. The HJ becomes 2-fold symmetrical on binding to RuvC with unstacked arms; it has a different conformation from HJ DNA in complex with RuvA. In the full resolvosome a probable DNA-RuvA(4)-RuvB(12)-RuvC(2) complex forms which resolves the HJ.</text>
</comment>
<evidence type="ECO:0000256" key="13">
    <source>
        <dbReference type="HAMAP-Rule" id="MF_00034"/>
    </source>
</evidence>
<dbReference type="Gene3D" id="3.30.420.10">
    <property type="entry name" value="Ribonuclease H-like superfamily/Ribonuclease H"/>
    <property type="match status" value="1"/>
</dbReference>
<evidence type="ECO:0000256" key="14">
    <source>
        <dbReference type="NCBIfam" id="TIGR00228"/>
    </source>
</evidence>
<dbReference type="SUPFAM" id="SSF53098">
    <property type="entry name" value="Ribonuclease H-like"/>
    <property type="match status" value="1"/>
</dbReference>
<feature type="binding site" evidence="13">
    <location>
        <position position="70"/>
    </location>
    <ligand>
        <name>Mg(2+)</name>
        <dbReference type="ChEBI" id="CHEBI:18420"/>
        <label>2</label>
    </ligand>
</feature>
<evidence type="ECO:0000256" key="5">
    <source>
        <dbReference type="ARBA" id="ARBA00022759"/>
    </source>
</evidence>
<dbReference type="GO" id="GO:0048476">
    <property type="term" value="C:Holliday junction resolvase complex"/>
    <property type="evidence" value="ECO:0007669"/>
    <property type="project" value="UniProtKB-UniRule"/>
</dbReference>
<dbReference type="EMBL" id="PCWK01000042">
    <property type="protein sequence ID" value="PIR02307.1"/>
    <property type="molecule type" value="Genomic_DNA"/>
</dbReference>
<dbReference type="AlphaFoldDB" id="A0A2H0N073"/>
<dbReference type="PROSITE" id="PS01321">
    <property type="entry name" value="RUVC"/>
    <property type="match status" value="1"/>
</dbReference>
<feature type="active site" evidence="13">
    <location>
        <position position="7"/>
    </location>
</feature>
<keyword evidence="3 13" id="KW-0540">Nuclease</keyword>
<keyword evidence="2 13" id="KW-0963">Cytoplasm</keyword>
<protein>
    <recommendedName>
        <fullName evidence="13 14">Crossover junction endodeoxyribonuclease RuvC</fullName>
        <ecNumber evidence="13 14">3.1.21.10</ecNumber>
    </recommendedName>
    <alternativeName>
        <fullName evidence="13">Holliday junction nuclease RuvC</fullName>
    </alternativeName>
    <alternativeName>
        <fullName evidence="13">Holliday junction resolvase RuvC</fullName>
    </alternativeName>
</protein>
<evidence type="ECO:0000256" key="4">
    <source>
        <dbReference type="ARBA" id="ARBA00022723"/>
    </source>
</evidence>
<comment type="function">
    <text evidence="13">The RuvA-RuvB-RuvC complex processes Holliday junction (HJ) DNA during genetic recombination and DNA repair. Endonuclease that resolves HJ intermediates. Cleaves cruciform DNA by making single-stranded nicks across the HJ at symmetrical positions within the homologous arms, yielding a 5'-phosphate and a 3'-hydroxyl group; requires a central core of homology in the junction. The consensus cleavage sequence is 5'-(A/T)TT(C/G)-3'. Cleavage occurs on the 3'-side of the TT dinucleotide at the point of strand exchange. HJ branch migration catalyzed by RuvA-RuvB allows RuvC to scan DNA until it finds its consensus sequence, where it cleaves and resolves the cruciform DNA.</text>
</comment>
<evidence type="ECO:0000256" key="7">
    <source>
        <dbReference type="ARBA" id="ARBA00022801"/>
    </source>
</evidence>
<dbReference type="GO" id="GO:0008821">
    <property type="term" value="F:crossover junction DNA endonuclease activity"/>
    <property type="evidence" value="ECO:0007669"/>
    <property type="project" value="UniProtKB-UniRule"/>
</dbReference>
<dbReference type="GO" id="GO:0006281">
    <property type="term" value="P:DNA repair"/>
    <property type="evidence" value="ECO:0007669"/>
    <property type="project" value="UniProtKB-UniRule"/>
</dbReference>
<evidence type="ECO:0000256" key="9">
    <source>
        <dbReference type="ARBA" id="ARBA00023125"/>
    </source>
</evidence>
<keyword evidence="9 13" id="KW-0238">DNA-binding</keyword>
<sequence length="173" mass="19143">MIIIGIDPGIAHLGYGIVKKVHGKKNKLQAIDYGCIITKPDLTDGERLSRINNELNKLIKKYKPDIMAVENIYFFKNSKTAMPVSQARGVILLTAAKKKIPIYEFTPLQIKMDVCGYGRAEKTQIQKMVKILLNLKKAPQSDDAADALAAAICCANFLKNKIAIQNLGGQRKT</sequence>
<evidence type="ECO:0000256" key="11">
    <source>
        <dbReference type="ARBA" id="ARBA00023204"/>
    </source>
</evidence>
<comment type="catalytic activity">
    <reaction evidence="12 13">
        <text>Endonucleolytic cleavage at a junction such as a reciprocal single-stranded crossover between two homologous DNA duplexes (Holliday junction).</text>
        <dbReference type="EC" id="3.1.21.10"/>
    </reaction>
</comment>
<evidence type="ECO:0000256" key="10">
    <source>
        <dbReference type="ARBA" id="ARBA00023172"/>
    </source>
</evidence>
<dbReference type="InterPro" id="IPR036397">
    <property type="entry name" value="RNaseH_sf"/>
</dbReference>
<keyword evidence="10 13" id="KW-0233">DNA recombination</keyword>
<keyword evidence="7 13" id="KW-0378">Hydrolase</keyword>
<dbReference type="InterPro" id="IPR012337">
    <property type="entry name" value="RNaseH-like_sf"/>
</dbReference>
<dbReference type="InterPro" id="IPR002176">
    <property type="entry name" value="X-over_junc_endoDNase_RuvC"/>
</dbReference>
<evidence type="ECO:0000313" key="15">
    <source>
        <dbReference type="EMBL" id="PIR02307.1"/>
    </source>
</evidence>
<comment type="subcellular location">
    <subcellularLocation>
        <location evidence="13">Cytoplasm</location>
    </subcellularLocation>
</comment>
<keyword evidence="6 13" id="KW-0227">DNA damage</keyword>
<dbReference type="NCBIfam" id="NF000711">
    <property type="entry name" value="PRK00039.2-1"/>
    <property type="match status" value="1"/>
</dbReference>
<feature type="binding site" evidence="13">
    <location>
        <position position="7"/>
    </location>
    <ligand>
        <name>Mg(2+)</name>
        <dbReference type="ChEBI" id="CHEBI:18420"/>
        <label>1</label>
    </ligand>
</feature>
<dbReference type="NCBIfam" id="TIGR00228">
    <property type="entry name" value="ruvC"/>
    <property type="match status" value="1"/>
</dbReference>
<keyword evidence="5 13" id="KW-0255">Endonuclease</keyword>
<keyword evidence="4 13" id="KW-0479">Metal-binding</keyword>